<dbReference type="InterPro" id="IPR047955">
    <property type="entry name" value="DrmC-like"/>
</dbReference>
<keyword evidence="3" id="KW-1185">Reference proteome</keyword>
<feature type="domain" description="PLD phosphodiesterase" evidence="1">
    <location>
        <begin position="190"/>
        <end position="217"/>
    </location>
</feature>
<dbReference type="PANTHER" id="PTHR21248">
    <property type="entry name" value="CARDIOLIPIN SYNTHASE"/>
    <property type="match status" value="1"/>
</dbReference>
<name>A0ABY2URI7_9GAMM</name>
<comment type="caution">
    <text evidence="2">The sequence shown here is derived from an EMBL/GenBank/DDBJ whole genome shotgun (WGS) entry which is preliminary data.</text>
</comment>
<dbReference type="Proteomes" id="UP000306791">
    <property type="component" value="Unassembled WGS sequence"/>
</dbReference>
<proteinExistence type="predicted"/>
<dbReference type="InterPro" id="IPR001736">
    <property type="entry name" value="PLipase_D/transphosphatidylase"/>
</dbReference>
<dbReference type="NCBIfam" id="NF038319">
    <property type="entry name" value="DISARM_DrmC_I"/>
    <property type="match status" value="1"/>
</dbReference>
<reference evidence="2 3" key="1">
    <citation type="submission" date="2019-05" db="EMBL/GenBank/DDBJ databases">
        <title>Microbulbifer harenosus sp. nov., an alginate-degrading bacterium isolated from coastal sand.</title>
        <authorList>
            <person name="Huang H."/>
            <person name="Mo K."/>
            <person name="Bao S."/>
        </authorList>
    </citation>
    <scope>NUCLEOTIDE SEQUENCE [LARGE SCALE GENOMIC DNA]</scope>
    <source>
        <strain evidence="2 3">HB161719</strain>
    </source>
</reference>
<organism evidence="2 3">
    <name type="scientific">Microbulbifer harenosus</name>
    <dbReference type="NCBI Taxonomy" id="2576840"/>
    <lineage>
        <taxon>Bacteria</taxon>
        <taxon>Pseudomonadati</taxon>
        <taxon>Pseudomonadota</taxon>
        <taxon>Gammaproteobacteria</taxon>
        <taxon>Cellvibrionales</taxon>
        <taxon>Microbulbiferaceae</taxon>
        <taxon>Microbulbifer</taxon>
    </lineage>
</organism>
<evidence type="ECO:0000259" key="1">
    <source>
        <dbReference type="PROSITE" id="PS50035"/>
    </source>
</evidence>
<accession>A0ABY2URI7</accession>
<evidence type="ECO:0000313" key="3">
    <source>
        <dbReference type="Proteomes" id="UP000306791"/>
    </source>
</evidence>
<dbReference type="RefSeq" id="WP_138234333.1">
    <property type="nucleotide sequence ID" value="NZ_VANI01000004.1"/>
</dbReference>
<sequence length="253" mass="27666">MNQLMEAVTDLASNVSPERLDVIAKDISKITSSDFHSISVRNISTPVVRQLVENLFDAWKRSPVSALELAAMLRGASCAYLKAKQDVTAELIWSGPRTPIVSTRQTEQALLEVIDSAEDSLFIVSFVIYKVPLIFRAIEAAINRKVSVSMLLESSDQHGGSISVDAIGKIKADLPDVTLYCWNEKKDDFVDARVHAKAAVADRKKCFVSSANLTGHAMDKNMEAGVMITGGSVPTTLQDQLTAMITTRIIREV</sequence>
<dbReference type="Gene3D" id="3.30.870.10">
    <property type="entry name" value="Endonuclease Chain A"/>
    <property type="match status" value="1"/>
</dbReference>
<evidence type="ECO:0000313" key="2">
    <source>
        <dbReference type="EMBL" id="TLM79160.1"/>
    </source>
</evidence>
<gene>
    <name evidence="2" type="ORF">FDY93_03375</name>
</gene>
<dbReference type="CDD" id="cd09132">
    <property type="entry name" value="PLDc_unchar4"/>
    <property type="match status" value="1"/>
</dbReference>
<protein>
    <submittedName>
        <fullName evidence="2">Phospholipase</fullName>
    </submittedName>
</protein>
<dbReference type="EMBL" id="VANI01000004">
    <property type="protein sequence ID" value="TLM79160.1"/>
    <property type="molecule type" value="Genomic_DNA"/>
</dbReference>
<dbReference type="SUPFAM" id="SSF56024">
    <property type="entry name" value="Phospholipase D/nuclease"/>
    <property type="match status" value="1"/>
</dbReference>
<dbReference type="PROSITE" id="PS50035">
    <property type="entry name" value="PLD"/>
    <property type="match status" value="1"/>
</dbReference>
<dbReference type="PANTHER" id="PTHR21248:SF22">
    <property type="entry name" value="PHOSPHOLIPASE D"/>
    <property type="match status" value="1"/>
</dbReference>
<dbReference type="Pfam" id="PF13091">
    <property type="entry name" value="PLDc_2"/>
    <property type="match status" value="1"/>
</dbReference>
<dbReference type="InterPro" id="IPR025202">
    <property type="entry name" value="PLD-like_dom"/>
</dbReference>